<organism evidence="2 3">
    <name type="scientific">Candidatus Kaiserbacteria bacterium CG10_big_fil_rev_8_21_14_0_10_59_10</name>
    <dbReference type="NCBI Taxonomy" id="1974612"/>
    <lineage>
        <taxon>Bacteria</taxon>
        <taxon>Candidatus Kaiseribacteriota</taxon>
    </lineage>
</organism>
<comment type="caution">
    <text evidence="2">The sequence shown here is derived from an EMBL/GenBank/DDBJ whole genome shotgun (WGS) entry which is preliminary data.</text>
</comment>
<feature type="domain" description="Transcriptional repressor PaaX-like central Cas2-like" evidence="1">
    <location>
        <begin position="80"/>
        <end position="153"/>
    </location>
</feature>
<sequence>MLAGILTNQYRTHSSVLRALEREMKAEDDAARAYIRRKLYAMRQLEYVSKRDNTLLLTRTGRNVLSEDKDIFSLTIPVPKKHDGLWRILVFDIPQEQARARIEFVRHLRRLGLVFYQRSVWVHPYPFEKEVKKIARKCDVLRYTLFITANTLDGMAVLRRKFKLDA</sequence>
<accession>A0A2H0U6S3</accession>
<reference evidence="3" key="1">
    <citation type="submission" date="2017-09" db="EMBL/GenBank/DDBJ databases">
        <title>Depth-based differentiation of microbial function through sediment-hosted aquifers and enrichment of novel symbionts in the deep terrestrial subsurface.</title>
        <authorList>
            <person name="Probst A.J."/>
            <person name="Ladd B."/>
            <person name="Jarett J.K."/>
            <person name="Geller-Mcgrath D.E."/>
            <person name="Sieber C.M.K."/>
            <person name="Emerson J.B."/>
            <person name="Anantharaman K."/>
            <person name="Thomas B.C."/>
            <person name="Malmstrom R."/>
            <person name="Stieglmeier M."/>
            <person name="Klingl A."/>
            <person name="Woyke T."/>
            <person name="Ryan C.M."/>
            <person name="Banfield J.F."/>
        </authorList>
    </citation>
    <scope>NUCLEOTIDE SEQUENCE [LARGE SCALE GENOMIC DNA]</scope>
</reference>
<evidence type="ECO:0000313" key="2">
    <source>
        <dbReference type="EMBL" id="PIR82123.1"/>
    </source>
</evidence>
<dbReference type="AlphaFoldDB" id="A0A2H0U6S3"/>
<gene>
    <name evidence="2" type="ORF">COU20_04115</name>
</gene>
<dbReference type="InterPro" id="IPR048846">
    <property type="entry name" value="PaaX-like_central"/>
</dbReference>
<dbReference type="Proteomes" id="UP000231379">
    <property type="component" value="Unassembled WGS sequence"/>
</dbReference>
<evidence type="ECO:0000259" key="1">
    <source>
        <dbReference type="Pfam" id="PF20803"/>
    </source>
</evidence>
<dbReference type="SUPFAM" id="SSF143430">
    <property type="entry name" value="TTP0101/SSO1404-like"/>
    <property type="match status" value="1"/>
</dbReference>
<name>A0A2H0U6S3_9BACT</name>
<proteinExistence type="predicted"/>
<dbReference type="EMBL" id="PFBM01000024">
    <property type="protein sequence ID" value="PIR82123.1"/>
    <property type="molecule type" value="Genomic_DNA"/>
</dbReference>
<protein>
    <recommendedName>
        <fullName evidence="1">Transcriptional repressor PaaX-like central Cas2-like domain-containing protein</fullName>
    </recommendedName>
</protein>
<dbReference type="Pfam" id="PF20803">
    <property type="entry name" value="PaaX_M"/>
    <property type="match status" value="1"/>
</dbReference>
<dbReference type="Gene3D" id="3.30.70.2650">
    <property type="match status" value="1"/>
</dbReference>
<evidence type="ECO:0000313" key="3">
    <source>
        <dbReference type="Proteomes" id="UP000231379"/>
    </source>
</evidence>